<dbReference type="AlphaFoldDB" id="A0A645HQ43"/>
<name>A0A645HQ43_9ZZZZ</name>
<protein>
    <submittedName>
        <fullName evidence="2">Uncharacterized protein</fullName>
    </submittedName>
</protein>
<proteinExistence type="predicted"/>
<accession>A0A645HQ43</accession>
<evidence type="ECO:0000313" key="2">
    <source>
        <dbReference type="EMBL" id="MPN41181.1"/>
    </source>
</evidence>
<comment type="caution">
    <text evidence="2">The sequence shown here is derived from an EMBL/GenBank/DDBJ whole genome shotgun (WGS) entry which is preliminary data.</text>
</comment>
<dbReference type="EMBL" id="VSSQ01098064">
    <property type="protein sequence ID" value="MPN41181.1"/>
    <property type="molecule type" value="Genomic_DNA"/>
</dbReference>
<evidence type="ECO:0000256" key="1">
    <source>
        <dbReference type="SAM" id="MobiDB-lite"/>
    </source>
</evidence>
<gene>
    <name evidence="2" type="ORF">SDC9_188723</name>
</gene>
<sequence length="150" mass="14969">MGGDLVEQVLDTGAQTLADVDARCIQPHGQRLAIGFDAGGHGVDNGLPQFELGTEIVRHHRHIARGACCHLAQAGGVIPPGGKGLQRRIEQALATTGVATARAAGGTAGFSGGWGGRLGHGGMAAGRGKGDGAAVVSRGPGRLNATPART</sequence>
<organism evidence="2">
    <name type="scientific">bioreactor metagenome</name>
    <dbReference type="NCBI Taxonomy" id="1076179"/>
    <lineage>
        <taxon>unclassified sequences</taxon>
        <taxon>metagenomes</taxon>
        <taxon>ecological metagenomes</taxon>
    </lineage>
</organism>
<reference evidence="2" key="1">
    <citation type="submission" date="2019-08" db="EMBL/GenBank/DDBJ databases">
        <authorList>
            <person name="Kucharzyk K."/>
            <person name="Murdoch R.W."/>
            <person name="Higgins S."/>
            <person name="Loffler F."/>
        </authorList>
    </citation>
    <scope>NUCLEOTIDE SEQUENCE</scope>
</reference>
<feature type="region of interest" description="Disordered" evidence="1">
    <location>
        <begin position="129"/>
        <end position="150"/>
    </location>
</feature>